<dbReference type="InterPro" id="IPR018062">
    <property type="entry name" value="HTH_AraC-typ_CS"/>
</dbReference>
<keyword evidence="4" id="KW-0804">Transcription</keyword>
<evidence type="ECO:0000256" key="5">
    <source>
        <dbReference type="SAM" id="Phobius"/>
    </source>
</evidence>
<proteinExistence type="predicted"/>
<evidence type="ECO:0000313" key="8">
    <source>
        <dbReference type="EMBL" id="BCS84842.1"/>
    </source>
</evidence>
<dbReference type="Pfam" id="PF12833">
    <property type="entry name" value="HTH_18"/>
    <property type="match status" value="1"/>
</dbReference>
<dbReference type="SMART" id="SM00342">
    <property type="entry name" value="HTH_ARAC"/>
    <property type="match status" value="1"/>
</dbReference>
<keyword evidence="5" id="KW-1133">Transmembrane helix</keyword>
<dbReference type="RefSeq" id="WP_207155031.1">
    <property type="nucleotide sequence ID" value="NZ_AP024484.1"/>
</dbReference>
<dbReference type="EMBL" id="AP024484">
    <property type="protein sequence ID" value="BCS84842.1"/>
    <property type="molecule type" value="Genomic_DNA"/>
</dbReference>
<dbReference type="Gene3D" id="2.130.10.10">
    <property type="entry name" value="YVTN repeat-like/Quinoprotein amine dehydrogenase"/>
    <property type="match status" value="3"/>
</dbReference>
<evidence type="ECO:0000256" key="6">
    <source>
        <dbReference type="SAM" id="SignalP"/>
    </source>
</evidence>
<keyword evidence="2" id="KW-0805">Transcription regulation</keyword>
<dbReference type="SUPFAM" id="SSF46689">
    <property type="entry name" value="Homeodomain-like"/>
    <property type="match status" value="1"/>
</dbReference>
<dbReference type="InterPro" id="IPR020449">
    <property type="entry name" value="Tscrpt_reg_AraC-type_HTH"/>
</dbReference>
<evidence type="ECO:0000256" key="3">
    <source>
        <dbReference type="ARBA" id="ARBA00023125"/>
    </source>
</evidence>
<dbReference type="PANTHER" id="PTHR43547:SF2">
    <property type="entry name" value="HYBRID SIGNAL TRANSDUCTION HISTIDINE KINASE C"/>
    <property type="match status" value="1"/>
</dbReference>
<dbReference type="InterPro" id="IPR013783">
    <property type="entry name" value="Ig-like_fold"/>
</dbReference>
<protein>
    <submittedName>
        <fullName evidence="8">Y_Y_Y and HTH_ARAC domain-containing protein</fullName>
    </submittedName>
</protein>
<dbReference type="SUPFAM" id="SSF101898">
    <property type="entry name" value="NHL repeat"/>
    <property type="match status" value="1"/>
</dbReference>
<keyword evidence="5" id="KW-0472">Membrane</keyword>
<dbReference type="Pfam" id="PF07494">
    <property type="entry name" value="Reg_prop"/>
    <property type="match status" value="4"/>
</dbReference>
<organism evidence="8 9">
    <name type="scientific">Prevotella herbatica</name>
    <dbReference type="NCBI Taxonomy" id="2801997"/>
    <lineage>
        <taxon>Bacteria</taxon>
        <taxon>Pseudomonadati</taxon>
        <taxon>Bacteroidota</taxon>
        <taxon>Bacteroidia</taxon>
        <taxon>Bacteroidales</taxon>
        <taxon>Prevotellaceae</taxon>
        <taxon>Prevotella</taxon>
    </lineage>
</organism>
<dbReference type="Proteomes" id="UP001319045">
    <property type="component" value="Chromosome"/>
</dbReference>
<sequence length="965" mass="111792">MRKLAYILLFVLLSVSAFAQNTEKDDLLVSHYTEQNGLPNNIVNCSLKDKEGFMWFGTWYGLTRFDGTRFQNYSNAVSIVSDQPPRKIETIMEDGQGNIWIKTLDWKLSVFFKRTERFENIFDELKPYSRNLQIIKIQSTPEGKVLLLTKDKSLLQAYTLPDGRIKVQLIASSRGKINKFDYQLKDNLVDIRSGYAGWVGKDYRIFVQPLKGSKWTKKQWYTYFQRKSVESNIYKDCLGCLWTVGATSIKYFNPRNGKQKLFPFSYFGRITSPSFCDAGEHGVFYLTEAGEALYIDRKTLEMRNVVTLPQLRDEKHGAHFFSMNMDRDGILWLSSTNNGIYRFNFPKRQFRIIPLPPCDKEGVRSLFQLKNGDVWVGTRSKNLYVLDINGKLKFKYSYDRYHIGSVYYIMADHKGNLWLSTKGDGLVKALPDKSVEGGYRFVHYLHNAANPSTISGNNVYITYEDSHKRIWVGTLDGGLNLIVEHNGSIEFKNKYNGMKNYPGYGLYLEVRNMVEDRWGRIWVGTIDGLMSFNTNFDDVRHIKFNSYRLTETNTLANSDVYALYKDHRQNIWVCTFGGGLSRISGYDKKQNLPLFKSLGKREGLRNDVIVSILEDNSGRLWLGNDHGLSCYDPVTDRIRNFDNTDGFPHVDMEETSSLKNSNGELWMGCKQGILAFRPEALKTKNVKYPVYIVGCQVNNRDIRSYVDDPIIDKAINYVDRLELKHSQSMFTLEFAALNFHNRDGVNYRYKLDGYDKDWHYNGSNRIASYTNVPSGDYTFVVQAIDTANPGKMSSCRMQITILPPWWATWWAYTFYMFIFVVTAYFAIRYAKYQLKMKNDIYIQTKVSEFKKKFYLEQQDKLFVDNVSSIIDSNLMQEDFDIELIAKQLGMSRSSFFKRLKALTDLSPSDFVKERKLACAVELLKTSELSIADIAYKSGFSDSGYFGKCFRKRYGMSPREFVNSQK</sequence>
<dbReference type="PANTHER" id="PTHR43547">
    <property type="entry name" value="TWO-COMPONENT HISTIDINE KINASE"/>
    <property type="match status" value="1"/>
</dbReference>
<dbReference type="PROSITE" id="PS00041">
    <property type="entry name" value="HTH_ARAC_FAMILY_1"/>
    <property type="match status" value="1"/>
</dbReference>
<keyword evidence="6" id="KW-0732">Signal</keyword>
<evidence type="ECO:0000259" key="7">
    <source>
        <dbReference type="PROSITE" id="PS01124"/>
    </source>
</evidence>
<keyword evidence="3" id="KW-0238">DNA-binding</keyword>
<feature type="chain" id="PRO_5046260849" evidence="6">
    <location>
        <begin position="20"/>
        <end position="965"/>
    </location>
</feature>
<feature type="transmembrane region" description="Helical" evidence="5">
    <location>
        <begin position="805"/>
        <end position="827"/>
    </location>
</feature>
<evidence type="ECO:0000313" key="9">
    <source>
        <dbReference type="Proteomes" id="UP001319045"/>
    </source>
</evidence>
<dbReference type="InterPro" id="IPR015943">
    <property type="entry name" value="WD40/YVTN_repeat-like_dom_sf"/>
</dbReference>
<accession>A0ABN6EG51</accession>
<evidence type="ECO:0000256" key="1">
    <source>
        <dbReference type="ARBA" id="ARBA00022553"/>
    </source>
</evidence>
<dbReference type="InterPro" id="IPR009057">
    <property type="entry name" value="Homeodomain-like_sf"/>
</dbReference>
<dbReference type="SUPFAM" id="SSF63829">
    <property type="entry name" value="Calcium-dependent phosphotriesterase"/>
    <property type="match status" value="1"/>
</dbReference>
<dbReference type="Gene3D" id="1.10.10.60">
    <property type="entry name" value="Homeodomain-like"/>
    <property type="match status" value="2"/>
</dbReference>
<dbReference type="InterPro" id="IPR011123">
    <property type="entry name" value="Y_Y_Y"/>
</dbReference>
<feature type="signal peptide" evidence="6">
    <location>
        <begin position="1"/>
        <end position="19"/>
    </location>
</feature>
<feature type="domain" description="HTH araC/xylS-type" evidence="7">
    <location>
        <begin position="864"/>
        <end position="963"/>
    </location>
</feature>
<dbReference type="PRINTS" id="PR00032">
    <property type="entry name" value="HTHARAC"/>
</dbReference>
<dbReference type="Gene3D" id="2.60.40.10">
    <property type="entry name" value="Immunoglobulins"/>
    <property type="match status" value="1"/>
</dbReference>
<dbReference type="Pfam" id="PF07495">
    <property type="entry name" value="Y_Y_Y"/>
    <property type="match status" value="1"/>
</dbReference>
<dbReference type="InterPro" id="IPR018060">
    <property type="entry name" value="HTH_AraC"/>
</dbReference>
<keyword evidence="5" id="KW-0812">Transmembrane</keyword>
<dbReference type="InterPro" id="IPR011110">
    <property type="entry name" value="Reg_prop"/>
</dbReference>
<dbReference type="PROSITE" id="PS01124">
    <property type="entry name" value="HTH_ARAC_FAMILY_2"/>
    <property type="match status" value="1"/>
</dbReference>
<evidence type="ECO:0000256" key="4">
    <source>
        <dbReference type="ARBA" id="ARBA00023163"/>
    </source>
</evidence>
<gene>
    <name evidence="8" type="ORF">prwr041_07350</name>
</gene>
<name>A0ABN6EG51_9BACT</name>
<keyword evidence="9" id="KW-1185">Reference proteome</keyword>
<keyword evidence="1" id="KW-0597">Phosphoprotein</keyword>
<reference evidence="8 9" key="1">
    <citation type="journal article" date="2022" name="Int. J. Syst. Evol. Microbiol.">
        <title>Prevotella herbatica sp. nov., a plant polysaccharide-decomposing anaerobic bacterium isolated from a methanogenic reactor.</title>
        <authorList>
            <person name="Uek A."/>
            <person name="Tonouchi A."/>
            <person name="Kaku N."/>
            <person name="Ueki K."/>
        </authorList>
    </citation>
    <scope>NUCLEOTIDE SEQUENCE [LARGE SCALE GENOMIC DNA]</scope>
    <source>
        <strain evidence="8 9">WR041</strain>
    </source>
</reference>
<evidence type="ECO:0000256" key="2">
    <source>
        <dbReference type="ARBA" id="ARBA00023015"/>
    </source>
</evidence>